<keyword evidence="3" id="KW-1185">Reference proteome</keyword>
<dbReference type="EMBL" id="JAUEDM010000009">
    <property type="protein sequence ID" value="KAK3312294.1"/>
    <property type="molecule type" value="Genomic_DNA"/>
</dbReference>
<sequence length="198" mass="21552">MVAITLYAQAGLLGAASAMPTTVTTPQVLTREANDALLRYLTEINPSTIQENPVEHGLADPRHNSYVPPAEIEDKRDMLQKRYDSVYFGVDQVVWDPIAYACRDYLNSLGTQACVADQAGGIVFCSRTIVDVSQGTKTGYVRGIPFNVQKATIYCRDVASGMYWIINSCKPNNPCRCASAGRNAATGNGNLVVELKKN</sequence>
<accession>A0AAE0HSX2</accession>
<feature type="chain" id="PRO_5042041114" description="SCP domain-containing protein" evidence="1">
    <location>
        <begin position="19"/>
        <end position="198"/>
    </location>
</feature>
<evidence type="ECO:0000313" key="3">
    <source>
        <dbReference type="Proteomes" id="UP001283341"/>
    </source>
</evidence>
<proteinExistence type="predicted"/>
<dbReference type="AlphaFoldDB" id="A0AAE0HSX2"/>
<organism evidence="2 3">
    <name type="scientific">Apodospora peruviana</name>
    <dbReference type="NCBI Taxonomy" id="516989"/>
    <lineage>
        <taxon>Eukaryota</taxon>
        <taxon>Fungi</taxon>
        <taxon>Dikarya</taxon>
        <taxon>Ascomycota</taxon>
        <taxon>Pezizomycotina</taxon>
        <taxon>Sordariomycetes</taxon>
        <taxon>Sordariomycetidae</taxon>
        <taxon>Sordariales</taxon>
        <taxon>Lasiosphaeriaceae</taxon>
        <taxon>Apodospora</taxon>
    </lineage>
</organism>
<reference evidence="2" key="1">
    <citation type="journal article" date="2023" name="Mol. Phylogenet. Evol.">
        <title>Genome-scale phylogeny and comparative genomics of the fungal order Sordariales.</title>
        <authorList>
            <person name="Hensen N."/>
            <person name="Bonometti L."/>
            <person name="Westerberg I."/>
            <person name="Brannstrom I.O."/>
            <person name="Guillou S."/>
            <person name="Cros-Aarteil S."/>
            <person name="Calhoun S."/>
            <person name="Haridas S."/>
            <person name="Kuo A."/>
            <person name="Mondo S."/>
            <person name="Pangilinan J."/>
            <person name="Riley R."/>
            <person name="LaButti K."/>
            <person name="Andreopoulos B."/>
            <person name="Lipzen A."/>
            <person name="Chen C."/>
            <person name="Yan M."/>
            <person name="Daum C."/>
            <person name="Ng V."/>
            <person name="Clum A."/>
            <person name="Steindorff A."/>
            <person name="Ohm R.A."/>
            <person name="Martin F."/>
            <person name="Silar P."/>
            <person name="Natvig D.O."/>
            <person name="Lalanne C."/>
            <person name="Gautier V."/>
            <person name="Ament-Velasquez S.L."/>
            <person name="Kruys A."/>
            <person name="Hutchinson M.I."/>
            <person name="Powell A.J."/>
            <person name="Barry K."/>
            <person name="Miller A.N."/>
            <person name="Grigoriev I.V."/>
            <person name="Debuchy R."/>
            <person name="Gladieux P."/>
            <person name="Hiltunen Thoren M."/>
            <person name="Johannesson H."/>
        </authorList>
    </citation>
    <scope>NUCLEOTIDE SEQUENCE</scope>
    <source>
        <strain evidence="2">CBS 118394</strain>
    </source>
</reference>
<name>A0AAE0HSX2_9PEZI</name>
<evidence type="ECO:0008006" key="4">
    <source>
        <dbReference type="Google" id="ProtNLM"/>
    </source>
</evidence>
<evidence type="ECO:0000313" key="2">
    <source>
        <dbReference type="EMBL" id="KAK3312294.1"/>
    </source>
</evidence>
<feature type="signal peptide" evidence="1">
    <location>
        <begin position="1"/>
        <end position="18"/>
    </location>
</feature>
<dbReference type="Proteomes" id="UP001283341">
    <property type="component" value="Unassembled WGS sequence"/>
</dbReference>
<comment type="caution">
    <text evidence="2">The sequence shown here is derived from an EMBL/GenBank/DDBJ whole genome shotgun (WGS) entry which is preliminary data.</text>
</comment>
<reference evidence="2" key="2">
    <citation type="submission" date="2023-06" db="EMBL/GenBank/DDBJ databases">
        <authorList>
            <consortium name="Lawrence Berkeley National Laboratory"/>
            <person name="Haridas S."/>
            <person name="Hensen N."/>
            <person name="Bonometti L."/>
            <person name="Westerberg I."/>
            <person name="Brannstrom I.O."/>
            <person name="Guillou S."/>
            <person name="Cros-Aarteil S."/>
            <person name="Calhoun S."/>
            <person name="Kuo A."/>
            <person name="Mondo S."/>
            <person name="Pangilinan J."/>
            <person name="Riley R."/>
            <person name="Labutti K."/>
            <person name="Andreopoulos B."/>
            <person name="Lipzen A."/>
            <person name="Chen C."/>
            <person name="Yanf M."/>
            <person name="Daum C."/>
            <person name="Ng V."/>
            <person name="Clum A."/>
            <person name="Steindorff A."/>
            <person name="Ohm R."/>
            <person name="Martin F."/>
            <person name="Silar P."/>
            <person name="Natvig D."/>
            <person name="Lalanne C."/>
            <person name="Gautier V."/>
            <person name="Ament-Velasquez S.L."/>
            <person name="Kruys A."/>
            <person name="Hutchinson M.I."/>
            <person name="Powell A.J."/>
            <person name="Barry K."/>
            <person name="Miller A.N."/>
            <person name="Grigoriev I.V."/>
            <person name="Debuchy R."/>
            <person name="Gladieux P."/>
            <person name="Thoren M.H."/>
            <person name="Johannesson H."/>
        </authorList>
    </citation>
    <scope>NUCLEOTIDE SEQUENCE</scope>
    <source>
        <strain evidence="2">CBS 118394</strain>
    </source>
</reference>
<gene>
    <name evidence="2" type="ORF">B0H66DRAFT_608571</name>
</gene>
<protein>
    <recommendedName>
        <fullName evidence="4">SCP domain-containing protein</fullName>
    </recommendedName>
</protein>
<keyword evidence="1" id="KW-0732">Signal</keyword>
<evidence type="ECO:0000256" key="1">
    <source>
        <dbReference type="SAM" id="SignalP"/>
    </source>
</evidence>